<dbReference type="InterPro" id="IPR029033">
    <property type="entry name" value="His_PPase_superfam"/>
</dbReference>
<evidence type="ECO:0000313" key="2">
    <source>
        <dbReference type="EMBL" id="NID09009.1"/>
    </source>
</evidence>
<dbReference type="SUPFAM" id="SSF53254">
    <property type="entry name" value="Phosphoglycerate mutase-like"/>
    <property type="match status" value="1"/>
</dbReference>
<sequence length="164" mass="18029">MLKQSLILLLAIGCLSSCAPTATVYIVRHAERANDTDTTSLSVEGLRRADKLAQRLAGVKLDTVYVTPYTRTRQTAQPTAQSKRLPLTQYPTSPVAKLTGRIRTFRGQSALVVGHSNTVLEIARELGAKPVLQKIEHGDYANLLIVKLRQTGAGWKATLREETY</sequence>
<dbReference type="EMBL" id="WAEL01000001">
    <property type="protein sequence ID" value="NID09009.1"/>
    <property type="molecule type" value="Genomic_DNA"/>
</dbReference>
<protein>
    <submittedName>
        <fullName evidence="2">Histidine phosphatase family protein</fullName>
    </submittedName>
</protein>
<dbReference type="CDD" id="cd07067">
    <property type="entry name" value="HP_PGM_like"/>
    <property type="match status" value="1"/>
</dbReference>
<dbReference type="Proteomes" id="UP000606008">
    <property type="component" value="Unassembled WGS sequence"/>
</dbReference>
<reference evidence="2" key="1">
    <citation type="submission" date="2024-05" db="EMBL/GenBank/DDBJ databases">
        <authorList>
            <person name="Jung D.-H."/>
        </authorList>
    </citation>
    <scope>NUCLEOTIDE SEQUENCE</scope>
    <source>
        <strain evidence="2">JA-25</strain>
    </source>
</reference>
<feature type="signal peptide" evidence="1">
    <location>
        <begin position="1"/>
        <end position="19"/>
    </location>
</feature>
<gene>
    <name evidence="2" type="ORF">F7231_02400</name>
</gene>
<name>A0ABX0Q9Y3_9BACT</name>
<organism evidence="2 3">
    <name type="scientific">Fibrivirga algicola</name>
    <dbReference type="NCBI Taxonomy" id="2950420"/>
    <lineage>
        <taxon>Bacteria</taxon>
        <taxon>Pseudomonadati</taxon>
        <taxon>Bacteroidota</taxon>
        <taxon>Cytophagia</taxon>
        <taxon>Cytophagales</taxon>
        <taxon>Spirosomataceae</taxon>
        <taxon>Fibrivirga</taxon>
    </lineage>
</organism>
<dbReference type="InterPro" id="IPR013078">
    <property type="entry name" value="His_Pase_superF_clade-1"/>
</dbReference>
<feature type="chain" id="PRO_5045657187" evidence="1">
    <location>
        <begin position="20"/>
        <end position="164"/>
    </location>
</feature>
<dbReference type="Pfam" id="PF00300">
    <property type="entry name" value="His_Phos_1"/>
    <property type="match status" value="1"/>
</dbReference>
<evidence type="ECO:0000256" key="1">
    <source>
        <dbReference type="SAM" id="SignalP"/>
    </source>
</evidence>
<accession>A0ABX0Q9Y3</accession>
<comment type="caution">
    <text evidence="2">The sequence shown here is derived from an EMBL/GenBank/DDBJ whole genome shotgun (WGS) entry which is preliminary data.</text>
</comment>
<dbReference type="Gene3D" id="3.40.50.1240">
    <property type="entry name" value="Phosphoglycerate mutase-like"/>
    <property type="match status" value="1"/>
</dbReference>
<dbReference type="RefSeq" id="WP_166690770.1">
    <property type="nucleotide sequence ID" value="NZ_WAEL01000001.1"/>
</dbReference>
<proteinExistence type="predicted"/>
<evidence type="ECO:0000313" key="3">
    <source>
        <dbReference type="Proteomes" id="UP000606008"/>
    </source>
</evidence>
<keyword evidence="3" id="KW-1185">Reference proteome</keyword>
<keyword evidence="1" id="KW-0732">Signal</keyword>